<accession>A0A183L1A2</accession>
<name>A0A183L1A2_9TREM</name>
<dbReference type="Proteomes" id="UP000279833">
    <property type="component" value="Unassembled WGS sequence"/>
</dbReference>
<protein>
    <submittedName>
        <fullName evidence="3">Phosphoenolpyruvate carboxykinase</fullName>
    </submittedName>
</protein>
<evidence type="ECO:0000313" key="3">
    <source>
        <dbReference type="WBParaSite" id="SCUD_0002110401-mRNA-1"/>
    </source>
</evidence>
<dbReference type="WBParaSite" id="SCUD_0002110401-mRNA-1">
    <property type="protein sequence ID" value="SCUD_0002110401-mRNA-1"/>
    <property type="gene ID" value="SCUD_0002110401"/>
</dbReference>
<evidence type="ECO:0000313" key="2">
    <source>
        <dbReference type="Proteomes" id="UP000279833"/>
    </source>
</evidence>
<sequence>MLYDQVTPLPNVWKANISAIQECATKTDWFVDTSLPVEEAWSVFKENPLTLAENDAENAEAFSEYFSEVFSIGNEERPTIHCDRGGSLMDPVFKDKGTVLRLLQHLKPD</sequence>
<reference evidence="1 2" key="2">
    <citation type="submission" date="2018-11" db="EMBL/GenBank/DDBJ databases">
        <authorList>
            <consortium name="Pathogen Informatics"/>
        </authorList>
    </citation>
    <scope>NUCLEOTIDE SEQUENCE [LARGE SCALE GENOMIC DNA]</scope>
    <source>
        <strain evidence="1">Dakar</strain>
        <strain evidence="2">Dakar, Senegal</strain>
    </source>
</reference>
<evidence type="ECO:0000313" key="1">
    <source>
        <dbReference type="EMBL" id="VDP74348.1"/>
    </source>
</evidence>
<reference evidence="3" key="1">
    <citation type="submission" date="2016-06" db="UniProtKB">
        <authorList>
            <consortium name="WormBaseParasite"/>
        </authorList>
    </citation>
    <scope>IDENTIFICATION</scope>
</reference>
<dbReference type="EMBL" id="UZAK01045790">
    <property type="protein sequence ID" value="VDP74348.1"/>
    <property type="molecule type" value="Genomic_DNA"/>
</dbReference>
<proteinExistence type="predicted"/>
<dbReference type="AlphaFoldDB" id="A0A183L1A2"/>
<organism evidence="3">
    <name type="scientific">Schistosoma curassoni</name>
    <dbReference type="NCBI Taxonomy" id="6186"/>
    <lineage>
        <taxon>Eukaryota</taxon>
        <taxon>Metazoa</taxon>
        <taxon>Spiralia</taxon>
        <taxon>Lophotrochozoa</taxon>
        <taxon>Platyhelminthes</taxon>
        <taxon>Trematoda</taxon>
        <taxon>Digenea</taxon>
        <taxon>Strigeidida</taxon>
        <taxon>Schistosomatoidea</taxon>
        <taxon>Schistosomatidae</taxon>
        <taxon>Schistosoma</taxon>
    </lineage>
</organism>
<keyword evidence="2" id="KW-1185">Reference proteome</keyword>
<gene>
    <name evidence="1" type="ORF">SCUD_LOCUS21101</name>
</gene>